<protein>
    <submittedName>
        <fullName evidence="4">EF hand domain-containing protein</fullName>
    </submittedName>
</protein>
<gene>
    <name evidence="4" type="ORF">AWB82_07148</name>
</gene>
<keyword evidence="5" id="KW-1185">Reference proteome</keyword>
<accession>A0A158DTX4</accession>
<dbReference type="Proteomes" id="UP000054596">
    <property type="component" value="Unassembled WGS sequence"/>
</dbReference>
<dbReference type="RefSeq" id="WP_086974000.1">
    <property type="nucleotide sequence ID" value="NZ_FCOJ02000121.1"/>
</dbReference>
<organism evidence="4 5">
    <name type="scientific">Caballeronia glebae</name>
    <dbReference type="NCBI Taxonomy" id="1777143"/>
    <lineage>
        <taxon>Bacteria</taxon>
        <taxon>Pseudomonadati</taxon>
        <taxon>Pseudomonadota</taxon>
        <taxon>Betaproteobacteria</taxon>
        <taxon>Burkholderiales</taxon>
        <taxon>Burkholderiaceae</taxon>
        <taxon>Caballeronia</taxon>
    </lineage>
</organism>
<keyword evidence="1" id="KW-0929">Antimicrobial</keyword>
<dbReference type="Gene3D" id="1.10.530.40">
    <property type="match status" value="1"/>
</dbReference>
<feature type="region of interest" description="Disordered" evidence="3">
    <location>
        <begin position="155"/>
        <end position="191"/>
    </location>
</feature>
<comment type="caution">
    <text evidence="4">The sequence shown here is derived from an EMBL/GenBank/DDBJ whole genome shotgun (WGS) entry which is preliminary data.</text>
</comment>
<dbReference type="GO" id="GO:0003796">
    <property type="term" value="F:lysozyme activity"/>
    <property type="evidence" value="ECO:0007669"/>
    <property type="project" value="InterPro"/>
</dbReference>
<evidence type="ECO:0000256" key="2">
    <source>
        <dbReference type="ARBA" id="ARBA00022638"/>
    </source>
</evidence>
<name>A0A158DTX4_9BURK</name>
<proteinExistence type="predicted"/>
<reference evidence="4" key="1">
    <citation type="submission" date="2016-01" db="EMBL/GenBank/DDBJ databases">
        <authorList>
            <person name="Peeters C."/>
        </authorList>
    </citation>
    <scope>NUCLEOTIDE SEQUENCE [LARGE SCALE GENOMIC DNA]</scope>
    <source>
        <strain evidence="4">LMG 29325</strain>
    </source>
</reference>
<dbReference type="AlphaFoldDB" id="A0A158DTX4"/>
<dbReference type="STRING" id="1777143.AWB82_07148"/>
<dbReference type="GO" id="GO:0042742">
    <property type="term" value="P:defense response to bacterium"/>
    <property type="evidence" value="ECO:0007669"/>
    <property type="project" value="UniProtKB-KW"/>
</dbReference>
<evidence type="ECO:0000313" key="4">
    <source>
        <dbReference type="EMBL" id="SAK97626.1"/>
    </source>
</evidence>
<sequence>MSFAFPFLKKGQRETDAASKFTDEHEIYQLLADKEPGGSFLVSKNGFWHGGIHITENGAGSKLDLKQGVRCIADGHVIAYRVNRSYPVSQLGNVQVPYSTGFVLVRHTMEFPKGTTLTFYSLYMHLQAYEEYEQDTAKAKPAYLSALAQYQITSSAQDKPGASRTGQASDAGQQGLNVRSGPKAGHRGSAPLGVLPQGATVSIGERQHAWGKITDAHGAQPYASKVGEVPPATVVGGWIFMGNEHGGPVVEEIMPEDAFDRVVIALSSSGDAGDANAQGIAVKAGDLIGHLGRFDSLSASSPSATRMAHIEVFCDESVKSFIEQGTTWVGSHSAHPDDWKPLGLSSEPTLLRIAEGTKLYRNAEQAGAEPPVTGVVQRWSLAELARDKTKQHTEKTADRSGRKMNWWRVGSADQRGQAIEGWVREQNFACGTVTREFAQNWVDFTCIDGAHDPAHTMFATTKAWVDFANHASPEDAKAAIKLSPMMQAVYRKLFPQGDGSRAADDLCLSYAGESGHYPWLMQAASRLIVKHESEWANPQKWRQLYTEIENGTTNPQYEEEQKRIEKLVWWDEVKAKVAGFPGPDVFHLHPIGLVGNFALQNARSISMSGLWFIYSHEALAGVTNRLHWPGGASGVTLGAGYDMKTRTAADIASDMVAIGIAQDTADSISQVPAYPATTQAASRETTTIY</sequence>
<dbReference type="GO" id="GO:0031640">
    <property type="term" value="P:killing of cells of another organism"/>
    <property type="evidence" value="ECO:0007669"/>
    <property type="project" value="UniProtKB-KW"/>
</dbReference>
<dbReference type="InterPro" id="IPR023347">
    <property type="entry name" value="Lysozyme_dom_sf"/>
</dbReference>
<dbReference type="EMBL" id="FCOJ02000121">
    <property type="protein sequence ID" value="SAK97626.1"/>
    <property type="molecule type" value="Genomic_DNA"/>
</dbReference>
<feature type="compositionally biased region" description="Polar residues" evidence="3">
    <location>
        <begin position="164"/>
        <end position="177"/>
    </location>
</feature>
<dbReference type="OrthoDB" id="1242806at2"/>
<keyword evidence="2" id="KW-0081">Bacteriolytic enzyme</keyword>
<evidence type="ECO:0000256" key="1">
    <source>
        <dbReference type="ARBA" id="ARBA00022529"/>
    </source>
</evidence>
<evidence type="ECO:0000256" key="3">
    <source>
        <dbReference type="SAM" id="MobiDB-lite"/>
    </source>
</evidence>
<evidence type="ECO:0000313" key="5">
    <source>
        <dbReference type="Proteomes" id="UP000054596"/>
    </source>
</evidence>